<comment type="caution">
    <text evidence="3">The sequence shown here is derived from an EMBL/GenBank/DDBJ whole genome shotgun (WGS) entry which is preliminary data.</text>
</comment>
<feature type="domain" description="Metallo-beta-lactamase" evidence="2">
    <location>
        <begin position="45"/>
        <end position="221"/>
    </location>
</feature>
<dbReference type="OrthoDB" id="420651at2"/>
<keyword evidence="3" id="KW-0378">Hydrolase</keyword>
<dbReference type="InParanoid" id="A0A395JNK3"/>
<dbReference type="InterPro" id="IPR050855">
    <property type="entry name" value="NDM-1-like"/>
</dbReference>
<dbReference type="AlphaFoldDB" id="A0A395JNK3"/>
<organism evidence="3 4">
    <name type="scientific">Arenicella xantha</name>
    <dbReference type="NCBI Taxonomy" id="644221"/>
    <lineage>
        <taxon>Bacteria</taxon>
        <taxon>Pseudomonadati</taxon>
        <taxon>Pseudomonadota</taxon>
        <taxon>Gammaproteobacteria</taxon>
        <taxon>Arenicellales</taxon>
        <taxon>Arenicellaceae</taxon>
        <taxon>Arenicella</taxon>
    </lineage>
</organism>
<dbReference type="RefSeq" id="WP_113952669.1">
    <property type="nucleotide sequence ID" value="NZ_QNRT01000001.1"/>
</dbReference>
<dbReference type="Proteomes" id="UP000253083">
    <property type="component" value="Unassembled WGS sequence"/>
</dbReference>
<dbReference type="PANTHER" id="PTHR42951">
    <property type="entry name" value="METALLO-BETA-LACTAMASE DOMAIN-CONTAINING"/>
    <property type="match status" value="1"/>
</dbReference>
<dbReference type="GO" id="GO:0017001">
    <property type="term" value="P:antibiotic catabolic process"/>
    <property type="evidence" value="ECO:0007669"/>
    <property type="project" value="UniProtKB-ARBA"/>
</dbReference>
<dbReference type="EMBL" id="QNRT01000001">
    <property type="protein sequence ID" value="RBP53067.1"/>
    <property type="molecule type" value="Genomic_DNA"/>
</dbReference>
<proteinExistence type="inferred from homology"/>
<dbReference type="SMART" id="SM00849">
    <property type="entry name" value="Lactamase_B"/>
    <property type="match status" value="1"/>
</dbReference>
<evidence type="ECO:0000256" key="1">
    <source>
        <dbReference type="ARBA" id="ARBA00005250"/>
    </source>
</evidence>
<keyword evidence="4" id="KW-1185">Reference proteome</keyword>
<dbReference type="InterPro" id="IPR036866">
    <property type="entry name" value="RibonucZ/Hydroxyglut_hydro"/>
</dbReference>
<accession>A0A395JNK3</accession>
<evidence type="ECO:0000259" key="2">
    <source>
        <dbReference type="SMART" id="SM00849"/>
    </source>
</evidence>
<dbReference type="Gene3D" id="3.60.15.10">
    <property type="entry name" value="Ribonuclease Z/Hydroxyacylglutathione hydrolase-like"/>
    <property type="match status" value="1"/>
</dbReference>
<dbReference type="CDD" id="cd16282">
    <property type="entry name" value="metallo-hydrolase-like_MBL-fold"/>
    <property type="match status" value="1"/>
</dbReference>
<evidence type="ECO:0000313" key="4">
    <source>
        <dbReference type="Proteomes" id="UP000253083"/>
    </source>
</evidence>
<reference evidence="3 4" key="1">
    <citation type="submission" date="2018-06" db="EMBL/GenBank/DDBJ databases">
        <title>Genomic Encyclopedia of Type Strains, Phase IV (KMG-IV): sequencing the most valuable type-strain genomes for metagenomic binning, comparative biology and taxonomic classification.</title>
        <authorList>
            <person name="Goeker M."/>
        </authorList>
    </citation>
    <scope>NUCLEOTIDE SEQUENCE [LARGE SCALE GENOMIC DNA]</scope>
    <source>
        <strain evidence="3 4">DSM 24032</strain>
    </source>
</reference>
<gene>
    <name evidence="3" type="ORF">DFR28_101452</name>
</gene>
<protein>
    <submittedName>
        <fullName evidence="3">Glyoxylase-like metal-dependent hydrolase (Beta-lactamase superfamily II)</fullName>
    </submittedName>
</protein>
<dbReference type="SUPFAM" id="SSF56281">
    <property type="entry name" value="Metallo-hydrolase/oxidoreductase"/>
    <property type="match status" value="1"/>
</dbReference>
<dbReference type="GO" id="GO:0016787">
    <property type="term" value="F:hydrolase activity"/>
    <property type="evidence" value="ECO:0007669"/>
    <property type="project" value="UniProtKB-KW"/>
</dbReference>
<comment type="similarity">
    <text evidence="1">Belongs to the metallo-beta-lactamase superfamily. Class-B beta-lactamase family.</text>
</comment>
<dbReference type="InterPro" id="IPR001279">
    <property type="entry name" value="Metallo-B-lactamas"/>
</dbReference>
<evidence type="ECO:0000313" key="3">
    <source>
        <dbReference type="EMBL" id="RBP53067.1"/>
    </source>
</evidence>
<dbReference type="Pfam" id="PF00753">
    <property type="entry name" value="Lactamase_B"/>
    <property type="match status" value="1"/>
</dbReference>
<dbReference type="PANTHER" id="PTHR42951:SF4">
    <property type="entry name" value="ACYL-COENZYME A THIOESTERASE MBLAC2"/>
    <property type="match status" value="1"/>
</dbReference>
<sequence length="307" mass="33838">MTFLKRAAGLIVLLIAVFVCYVIWNVRSFEVEQLSEDLYVIRGIGGNTTVLKTDQGTVVIDSMTFPMQGKLIRKQAEELTGREVALLINTHYHLDHTHGNPGFEPGTAVVSTERTLSHLKALDADFWDGDAALLLPNDTFSDRKQFDLGNKTISVIHPGRGHTDGDLVVLLEQENTMVMGDLFFNKHYPNIDLEAGGSVQAWPTTIENVLPENFERVIPGHGDTTDRLGLLGYQRFMSQLAMLGELAANNDTSLDDMVADQALTADAGYTAIKFAGIPIGLDRKFVLRRAWEEATGNVTLRNPPASK</sequence>
<name>A0A395JNK3_9GAMM</name>